<dbReference type="GO" id="GO:0016020">
    <property type="term" value="C:membrane"/>
    <property type="evidence" value="ECO:0007669"/>
    <property type="project" value="UniProtKB-SubCell"/>
</dbReference>
<evidence type="ECO:0000313" key="10">
    <source>
        <dbReference type="EMBL" id="OIT35898.1"/>
    </source>
</evidence>
<feature type="transmembrane region" description="Helical" evidence="9">
    <location>
        <begin position="865"/>
        <end position="884"/>
    </location>
</feature>
<evidence type="ECO:0000256" key="2">
    <source>
        <dbReference type="ARBA" id="ARBA00005335"/>
    </source>
</evidence>
<keyword evidence="6 9" id="KW-1133">Transmembrane helix</keyword>
<dbReference type="PANTHER" id="PTHR13180">
    <property type="entry name" value="SMALL MEMBRANE PROTEIN-RELATED"/>
    <property type="match status" value="1"/>
</dbReference>
<dbReference type="InterPro" id="IPR043129">
    <property type="entry name" value="ATPase_NBD"/>
</dbReference>
<evidence type="ECO:0000313" key="11">
    <source>
        <dbReference type="Proteomes" id="UP000187609"/>
    </source>
</evidence>
<evidence type="ECO:0000256" key="4">
    <source>
        <dbReference type="ARBA" id="ARBA00022741"/>
    </source>
</evidence>
<organism evidence="10 11">
    <name type="scientific">Nicotiana attenuata</name>
    <name type="common">Coyote tobacco</name>
    <dbReference type="NCBI Taxonomy" id="49451"/>
    <lineage>
        <taxon>Eukaryota</taxon>
        <taxon>Viridiplantae</taxon>
        <taxon>Streptophyta</taxon>
        <taxon>Embryophyta</taxon>
        <taxon>Tracheophyta</taxon>
        <taxon>Spermatophyta</taxon>
        <taxon>Magnoliopsida</taxon>
        <taxon>eudicotyledons</taxon>
        <taxon>Gunneridae</taxon>
        <taxon>Pentapetalae</taxon>
        <taxon>asterids</taxon>
        <taxon>lamiids</taxon>
        <taxon>Solanales</taxon>
        <taxon>Solanaceae</taxon>
        <taxon>Nicotianoideae</taxon>
        <taxon>Nicotianeae</taxon>
        <taxon>Nicotiana</taxon>
    </lineage>
</organism>
<dbReference type="GO" id="GO:0140662">
    <property type="term" value="F:ATP-dependent protein folding chaperone"/>
    <property type="evidence" value="ECO:0007669"/>
    <property type="project" value="InterPro"/>
</dbReference>
<evidence type="ECO:0000256" key="1">
    <source>
        <dbReference type="ARBA" id="ARBA00004141"/>
    </source>
</evidence>
<accession>A0A314L2M1</accession>
<sequence>MGSRSEEDNIGRLKSIVVGSLFRIPKASLEGLTSDDKDFEFQGNNLQVRLTENGLDKNRIKKEEVGYEHKSASIDNSYSHNIDVDEPVSLLASHEYLQVQNTHAIKGVTDKVADSIIKSKKVYSLVKLVREERLLLSSSFIAYALGGDIFRRRANNSLLDSAKPVVFADGSPSQTRSQLLENVITDARGFKIGHDQRYRLEEEWARQESIAMTDNVNVATSELENKTTDLMEDDNTSCGDNEPDGDGSPSSNYDFDLESESTYYSSTRTFYYSHLHLLTLFKKLDKSETKEISEVELVNDGLVNLLLREVLSGKTLLLFVRLRNLGLKPDNITLTRIGSACSILNAMRSKFGGTSLHMWDPGSSPSIRVAKAIPYHTNKLIHLVIGSSSIGSISIANGTMKRINSSSQETRDGNYDFKEKVAELHRLQSFQKAVVIQWRCYTLSSAVDGSSSVIMKLLLWIFMHSKEFLKILKEFQNCSKFYSCDATQHKRLMVELEIAEFSQDELSNEESQKAVIAVREALYTSLLFLQWKENLGLVPTQDHFFKEVVLDFLATENDGLQSHGFHDGGILSAYFKWNEATADGPKHVETIITWAKFEGLCLDVLDKFRTSITDTLRKAKLSSSNLHGVIFVGGSTRFPTVQEIAKKISGKDPNATVNLDEVVAPGAAAQAVALTEEHREQNYFKIVKGLESLHSNFRVQDMMSDKIKDTRQNIMCTDREIELLTWGEFSRGDVILDGIITVGCLHIPVNVGVLLFPFDPGDIITLEDKGDLKERVMLQPKLEETMRKIVISLWGCTGSMLSCSLLWKSCFEEARHKFLGKEKVIQMDFPELWAIFGPGVSGAVFGAGWWFWVDAVVCSSVKVSFLHYLPGIFASLAALMFNCVRKEDIDYSPYDEGEWRYE</sequence>
<feature type="region of interest" description="Disordered" evidence="8">
    <location>
        <begin position="225"/>
        <end position="253"/>
    </location>
</feature>
<evidence type="ECO:0000256" key="9">
    <source>
        <dbReference type="SAM" id="Phobius"/>
    </source>
</evidence>
<dbReference type="Proteomes" id="UP000187609">
    <property type="component" value="Unassembled WGS sequence"/>
</dbReference>
<dbReference type="InterPro" id="IPR013126">
    <property type="entry name" value="Hsp_70_fam"/>
</dbReference>
<dbReference type="Pfam" id="PF05255">
    <property type="entry name" value="UPF0220"/>
    <property type="match status" value="1"/>
</dbReference>
<proteinExistence type="inferred from homology"/>
<keyword evidence="11" id="KW-1185">Reference proteome</keyword>
<keyword evidence="5" id="KW-0067">ATP-binding</keyword>
<name>A0A314L2M1_NICAT</name>
<evidence type="ECO:0000256" key="3">
    <source>
        <dbReference type="ARBA" id="ARBA00022692"/>
    </source>
</evidence>
<reference evidence="10" key="1">
    <citation type="submission" date="2016-11" db="EMBL/GenBank/DDBJ databases">
        <title>The genome of Nicotiana attenuata.</title>
        <authorList>
            <person name="Xu S."/>
            <person name="Brockmoeller T."/>
            <person name="Gaquerel E."/>
            <person name="Navarro A."/>
            <person name="Kuhl H."/>
            <person name="Gase K."/>
            <person name="Ling Z."/>
            <person name="Zhou W."/>
            <person name="Kreitzer C."/>
            <person name="Stanke M."/>
            <person name="Tang H."/>
            <person name="Lyons E."/>
            <person name="Pandey P."/>
            <person name="Pandey S.P."/>
            <person name="Timmermann B."/>
            <person name="Baldwin I.T."/>
        </authorList>
    </citation>
    <scope>NUCLEOTIDE SEQUENCE [LARGE SCALE GENOMIC DNA]</scope>
    <source>
        <strain evidence="10">UT</strain>
    </source>
</reference>
<dbReference type="PRINTS" id="PR00301">
    <property type="entry name" value="HEATSHOCK70"/>
</dbReference>
<evidence type="ECO:0000256" key="5">
    <source>
        <dbReference type="ARBA" id="ARBA00022840"/>
    </source>
</evidence>
<dbReference type="STRING" id="49451.A0A314L2M1"/>
<dbReference type="Pfam" id="PF00012">
    <property type="entry name" value="HSP70"/>
    <property type="match status" value="1"/>
</dbReference>
<feature type="transmembrane region" description="Helical" evidence="9">
    <location>
        <begin position="789"/>
        <end position="811"/>
    </location>
</feature>
<keyword evidence="10" id="KW-0346">Stress response</keyword>
<dbReference type="EMBL" id="MJEQ01000499">
    <property type="protein sequence ID" value="OIT35898.1"/>
    <property type="molecule type" value="Genomic_DNA"/>
</dbReference>
<comment type="subcellular location">
    <subcellularLocation>
        <location evidence="1">Membrane</location>
        <topology evidence="1">Multi-pass membrane protein</topology>
    </subcellularLocation>
</comment>
<dbReference type="SUPFAM" id="SSF53067">
    <property type="entry name" value="Actin-like ATPase domain"/>
    <property type="match status" value="1"/>
</dbReference>
<feature type="transmembrane region" description="Helical" evidence="9">
    <location>
        <begin position="832"/>
        <end position="853"/>
    </location>
</feature>
<dbReference type="Gene3D" id="3.90.640.10">
    <property type="entry name" value="Actin, Chain A, domain 4"/>
    <property type="match status" value="1"/>
</dbReference>
<protein>
    <submittedName>
        <fullName evidence="10">Stromal 70 kDa heat shock-related protein, chloroplastic</fullName>
    </submittedName>
</protein>
<dbReference type="InterPro" id="IPR007919">
    <property type="entry name" value="UPF0220"/>
</dbReference>
<keyword evidence="3 9" id="KW-0812">Transmembrane</keyword>
<keyword evidence="4" id="KW-0547">Nucleotide-binding</keyword>
<evidence type="ECO:0000256" key="7">
    <source>
        <dbReference type="ARBA" id="ARBA00023136"/>
    </source>
</evidence>
<evidence type="ECO:0000256" key="8">
    <source>
        <dbReference type="SAM" id="MobiDB-lite"/>
    </source>
</evidence>
<comment type="caution">
    <text evidence="10">The sequence shown here is derived from an EMBL/GenBank/DDBJ whole genome shotgun (WGS) entry which is preliminary data.</text>
</comment>
<dbReference type="GO" id="GO:0005524">
    <property type="term" value="F:ATP binding"/>
    <property type="evidence" value="ECO:0007669"/>
    <property type="project" value="UniProtKB-KW"/>
</dbReference>
<evidence type="ECO:0000256" key="6">
    <source>
        <dbReference type="ARBA" id="ARBA00022989"/>
    </source>
</evidence>
<gene>
    <name evidence="10" type="primary">HSP70_7</name>
    <name evidence="10" type="ORF">A4A49_24002</name>
</gene>
<comment type="similarity">
    <text evidence="2">Belongs to the UPF0220 family.</text>
</comment>
<dbReference type="Gene3D" id="3.30.420.40">
    <property type="match status" value="2"/>
</dbReference>
<dbReference type="AlphaFoldDB" id="A0A314L2M1"/>
<keyword evidence="7 9" id="KW-0472">Membrane</keyword>
<feature type="compositionally biased region" description="Acidic residues" evidence="8">
    <location>
        <begin position="230"/>
        <end position="245"/>
    </location>
</feature>
<dbReference type="Gramene" id="OIT35898">
    <property type="protein sequence ID" value="OIT35898"/>
    <property type="gene ID" value="A4A49_24002"/>
</dbReference>